<name>A0ABQ8N0W2_LABRO</name>
<organism evidence="4 5">
    <name type="scientific">Labeo rohita</name>
    <name type="common">Indian major carp</name>
    <name type="synonym">Cyprinus rohita</name>
    <dbReference type="NCBI Taxonomy" id="84645"/>
    <lineage>
        <taxon>Eukaryota</taxon>
        <taxon>Metazoa</taxon>
        <taxon>Chordata</taxon>
        <taxon>Craniata</taxon>
        <taxon>Vertebrata</taxon>
        <taxon>Euteleostomi</taxon>
        <taxon>Actinopterygii</taxon>
        <taxon>Neopterygii</taxon>
        <taxon>Teleostei</taxon>
        <taxon>Ostariophysi</taxon>
        <taxon>Cypriniformes</taxon>
        <taxon>Cyprinidae</taxon>
        <taxon>Labeoninae</taxon>
        <taxon>Labeonini</taxon>
        <taxon>Labeo</taxon>
    </lineage>
</organism>
<dbReference type="GO" id="GO:0016746">
    <property type="term" value="F:acyltransferase activity"/>
    <property type="evidence" value="ECO:0007669"/>
    <property type="project" value="UniProtKB-KW"/>
</dbReference>
<evidence type="ECO:0000313" key="5">
    <source>
        <dbReference type="Proteomes" id="UP000830375"/>
    </source>
</evidence>
<dbReference type="InterPro" id="IPR010839">
    <property type="entry name" value="AtuA_N"/>
</dbReference>
<reference evidence="4 5" key="1">
    <citation type="submission" date="2022-01" db="EMBL/GenBank/DDBJ databases">
        <title>A high-quality chromosome-level genome assembly of rohu carp, Labeo rohita.</title>
        <authorList>
            <person name="Arick M.A. II"/>
            <person name="Hsu C.-Y."/>
            <person name="Magbanua Z."/>
            <person name="Pechanova O."/>
            <person name="Grover C."/>
            <person name="Miller E."/>
            <person name="Thrash A."/>
            <person name="Ezzel L."/>
            <person name="Alam S."/>
            <person name="Benzie J."/>
            <person name="Hamilton M."/>
            <person name="Karsi A."/>
            <person name="Lawrence M.L."/>
            <person name="Peterson D.G."/>
        </authorList>
    </citation>
    <scope>NUCLEOTIDE SEQUENCE [LARGE SCALE GENOMIC DNA]</scope>
    <source>
        <strain evidence="5">BAU-BD-2019</strain>
        <tissue evidence="4">Blood</tissue>
    </source>
</reference>
<dbReference type="InterPro" id="IPR056362">
    <property type="entry name" value="AtuA-like_ferredoxin_dom"/>
</dbReference>
<dbReference type="Pfam" id="PF04970">
    <property type="entry name" value="LRAT"/>
    <property type="match status" value="1"/>
</dbReference>
<evidence type="ECO:0000256" key="1">
    <source>
        <dbReference type="SAM" id="MobiDB-lite"/>
    </source>
</evidence>
<evidence type="ECO:0000256" key="2">
    <source>
        <dbReference type="SAM" id="Phobius"/>
    </source>
</evidence>
<dbReference type="Proteomes" id="UP000830375">
    <property type="component" value="Unassembled WGS sequence"/>
</dbReference>
<feature type="domain" description="LRAT" evidence="3">
    <location>
        <begin position="633"/>
        <end position="760"/>
    </location>
</feature>
<sequence length="813" mass="88859">MTNLTRISGSLHRLTVRVCSTSPLPFCRNNVLYSHSFSESATAVRCFTRDSRYRSSNRHYASSAHKTVRIGCASGFWGDTATSVPQLIYGGKLDFLNMGYAPDFVLSLSPFIKDISKKGIRVVSNAGGVNPLACGAALQEVVQKAGLDLKVAVKDSLTELRMADSEGRKPLPKTVHSMNAYLGALPIKRCLDLGADIVVTGRCVDSAVVLGPLMHSFAWDCNNYDLLAAGSLAGHLIECGAQATGGIFTDWHTVPDWDNMGFPVVECSADGSFTLSKPPKTGGLVSFGTVAEQLVYEIGDPQRYLLPDVTCDFSNVTITEIPDVDGGTVKVGGAKGSPPSGDYKVCATYMDGFRATAVCPVGGPRAVEKARRTAESIIKRTQRIFKQLGLEDYAEVNIQVLGAEDTYGPHAANTSPREAVVWMAVHHKQKKALEFFSREVAPAGTGMAPGLTAIVHIHVNGELVETHREAVSDPSLAEGHDPSLRSEEHSPTPTDLPSGPHTFRLEELAYTRSGDKGDSSNIVVEQYFQHLIRKDQTGLPSVKRYELPGIHGLNFILPNSLGGGGVASLRSDPQGKAYGQMLLDYKLRGLPDLKSLKTFLLAHFNFFSTASPKPERCAKRREEGTYYFQRGDLLEVPRTLFTHFGIYLGDNKVAHLMPDILPVLTSNKSQIQKVVTNKRLLLGVIYKYASIRVDTVEDFAYGSPILLNTMDTTLRRQPLAAEDVARRAEKLIGHIPYSLLWNNCEHFVTYCRYGTAVSLQTEQFCESLKSVIRDQRSVLLTTVIGMLSMFFLGIAPSTALPTFIIPFILWMAG</sequence>
<feature type="region of interest" description="Disordered" evidence="1">
    <location>
        <begin position="467"/>
        <end position="501"/>
    </location>
</feature>
<dbReference type="PANTHER" id="PTHR47708:SF2">
    <property type="entry name" value="SI:CH73-132F6.5"/>
    <property type="match status" value="1"/>
</dbReference>
<keyword evidence="2" id="KW-0812">Transmembrane</keyword>
<keyword evidence="2" id="KW-0472">Membrane</keyword>
<keyword evidence="4" id="KW-0808">Transferase</keyword>
<comment type="caution">
    <text evidence="4">The sequence shown here is derived from an EMBL/GenBank/DDBJ whole genome shotgun (WGS) entry which is preliminary data.</text>
</comment>
<dbReference type="Pfam" id="PF23544">
    <property type="entry name" value="AtuA_ferredoxin"/>
    <property type="match status" value="1"/>
</dbReference>
<protein>
    <submittedName>
        <fullName evidence="4">Lecithin retinol acyltransferase</fullName>
    </submittedName>
</protein>
<feature type="transmembrane region" description="Helical" evidence="2">
    <location>
        <begin position="778"/>
        <end position="811"/>
    </location>
</feature>
<keyword evidence="2" id="KW-1133">Transmembrane helix</keyword>
<proteinExistence type="predicted"/>
<dbReference type="PANTHER" id="PTHR47708">
    <property type="match status" value="1"/>
</dbReference>
<evidence type="ECO:0000259" key="3">
    <source>
        <dbReference type="PROSITE" id="PS51934"/>
    </source>
</evidence>
<dbReference type="EMBL" id="JACTAM010000001">
    <property type="protein sequence ID" value="KAI2668737.1"/>
    <property type="molecule type" value="Genomic_DNA"/>
</dbReference>
<feature type="compositionally biased region" description="Basic and acidic residues" evidence="1">
    <location>
        <begin position="478"/>
        <end position="490"/>
    </location>
</feature>
<dbReference type="PROSITE" id="PS51934">
    <property type="entry name" value="LRAT"/>
    <property type="match status" value="1"/>
</dbReference>
<dbReference type="InterPro" id="IPR007053">
    <property type="entry name" value="LRAT_dom"/>
</dbReference>
<dbReference type="Pfam" id="PF07287">
    <property type="entry name" value="AtuA"/>
    <property type="match status" value="1"/>
</dbReference>
<gene>
    <name evidence="4" type="ORF">H4Q32_005522</name>
</gene>
<dbReference type="Gene3D" id="3.90.1720.10">
    <property type="entry name" value="endopeptidase domain like (from Nostoc punctiforme)"/>
    <property type="match status" value="1"/>
</dbReference>
<accession>A0ABQ8N0W2</accession>
<evidence type="ECO:0000313" key="4">
    <source>
        <dbReference type="EMBL" id="KAI2668737.1"/>
    </source>
</evidence>
<keyword evidence="4" id="KW-0012">Acyltransferase</keyword>
<keyword evidence="5" id="KW-1185">Reference proteome</keyword>